<evidence type="ECO:0000256" key="9">
    <source>
        <dbReference type="ARBA" id="ARBA00022989"/>
    </source>
</evidence>
<evidence type="ECO:0000256" key="14">
    <source>
        <dbReference type="ARBA" id="ARBA00024925"/>
    </source>
</evidence>
<dbReference type="GO" id="GO:0046933">
    <property type="term" value="F:proton-transporting ATP synthase activity, rotational mechanism"/>
    <property type="evidence" value="ECO:0007669"/>
    <property type="project" value="UniProtKB-UniRule"/>
</dbReference>
<reference evidence="19 20" key="1">
    <citation type="journal article" date="2018" name="Nat. Biotechnol.">
        <title>A standardized bacterial taxonomy based on genome phylogeny substantially revises the tree of life.</title>
        <authorList>
            <person name="Parks D.H."/>
            <person name="Chuvochina M."/>
            <person name="Waite D.W."/>
            <person name="Rinke C."/>
            <person name="Skarshewski A."/>
            <person name="Chaumeil P.A."/>
            <person name="Hugenholtz P."/>
        </authorList>
    </citation>
    <scope>NUCLEOTIDE SEQUENCE [LARGE SCALE GENOMIC DNA]</scope>
    <source>
        <strain evidence="19">UBA8781</strain>
    </source>
</reference>
<evidence type="ECO:0000256" key="13">
    <source>
        <dbReference type="ARBA" id="ARBA00023310"/>
    </source>
</evidence>
<evidence type="ECO:0000256" key="11">
    <source>
        <dbReference type="ARBA" id="ARBA00023136"/>
    </source>
</evidence>
<dbReference type="Gene3D" id="6.10.250.1580">
    <property type="match status" value="1"/>
</dbReference>
<gene>
    <name evidence="17 19" type="primary">atpF</name>
    <name evidence="19" type="ORF">DEQ80_07125</name>
</gene>
<evidence type="ECO:0000256" key="18">
    <source>
        <dbReference type="SAM" id="Coils"/>
    </source>
</evidence>
<evidence type="ECO:0000256" key="6">
    <source>
        <dbReference type="ARBA" id="ARBA00022547"/>
    </source>
</evidence>
<keyword evidence="11 17" id="KW-0472">Membrane</keyword>
<accession>A0A3D1JHA7</accession>
<name>A0A3D1JHA7_9CHLR</name>
<dbReference type="InterPro" id="IPR028987">
    <property type="entry name" value="ATP_synth_B-like_membr_sf"/>
</dbReference>
<evidence type="ECO:0000256" key="17">
    <source>
        <dbReference type="HAMAP-Rule" id="MF_01398"/>
    </source>
</evidence>
<comment type="subunit">
    <text evidence="17">F-type ATPases have 2 components, F(1) - the catalytic core - and F(0) - the membrane proton channel. F(1) has five subunits: alpha(3), beta(3), gamma(1), delta(1), epsilon(1). F(0) has three main subunits: a(1), b(2) and c(10-14). The alpha and beta chains form an alternating ring which encloses part of the gamma chain. F(1) is attached to F(0) by a central stalk formed by the gamma and epsilon chains, while a peripheral stalk is formed by the delta and b chains.</text>
</comment>
<proteinExistence type="inferred from homology"/>
<dbReference type="Pfam" id="PF00213">
    <property type="entry name" value="OSCP"/>
    <property type="match status" value="1"/>
</dbReference>
<keyword evidence="13 17" id="KW-0066">ATP synthesis</keyword>
<dbReference type="OrthoDB" id="9802471at2"/>
<keyword evidence="6 17" id="KW-0138">CF(0)</keyword>
<comment type="caution">
    <text evidence="19">The sequence shown here is derived from an EMBL/GenBank/DDBJ whole genome shotgun (WGS) entry which is preliminary data.</text>
</comment>
<comment type="function">
    <text evidence="14">This fusion protein includes a component of the F(0) channel (subunit b) and of the F(1) subunit (subunit delta). Two copies of subunit b and one of delta together form the peripheral 'stator' stalk which links F(1) to F(0).</text>
</comment>
<evidence type="ECO:0000256" key="12">
    <source>
        <dbReference type="ARBA" id="ARBA00023268"/>
    </source>
</evidence>
<evidence type="ECO:0000256" key="15">
    <source>
        <dbReference type="ARBA" id="ARBA00025198"/>
    </source>
</evidence>
<evidence type="ECO:0000256" key="8">
    <source>
        <dbReference type="ARBA" id="ARBA00022781"/>
    </source>
</evidence>
<dbReference type="AlphaFoldDB" id="A0A3D1JHA7"/>
<evidence type="ECO:0000313" key="20">
    <source>
        <dbReference type="Proteomes" id="UP000264141"/>
    </source>
</evidence>
<dbReference type="Proteomes" id="UP000264141">
    <property type="component" value="Unassembled WGS sequence"/>
</dbReference>
<dbReference type="GO" id="GO:0012505">
    <property type="term" value="C:endomembrane system"/>
    <property type="evidence" value="ECO:0007669"/>
    <property type="project" value="UniProtKB-SubCell"/>
</dbReference>
<sequence length="257" mass="28139">MSCRKQRRGAALEALGINLGYLLVYIFSFAIIFIVLRAWVFVPLTGMLEKRRQTIAQGLEDARIAAEARANAEHEAQRVLAEAQTRAAEIIRDATHRAENVEAEIRAQAEADLAKTRAAALAELEGERNRMLAELRSQVAALAIAATQKLIGETLDEQRQRKLLAEFFSGVKGGRVVVLDQMEDITGQMAEVTSALPLTEEEQNVVKRDVLAKLGSAATVSFRVDPSILGGLVIRVGDRVVDGSVAGQLEELRHSMR</sequence>
<comment type="function">
    <text evidence="17">Component of the F(0) channel, it forms part of the peripheral stalk, linking F(1) to F(0).</text>
</comment>
<evidence type="ECO:0000256" key="2">
    <source>
        <dbReference type="ARBA" id="ARBA00010377"/>
    </source>
</evidence>
<dbReference type="GO" id="GO:0005886">
    <property type="term" value="C:plasma membrane"/>
    <property type="evidence" value="ECO:0007669"/>
    <property type="project" value="UniProtKB-SubCell"/>
</dbReference>
<comment type="function">
    <text evidence="15 17">F(1)F(0) ATP synthase produces ATP from ADP in the presence of a proton or sodium gradient. F-type ATPases consist of two structural domains, F(1) containing the extramembraneous catalytic core and F(0) containing the membrane proton channel, linked together by a central stalk and a peripheral stalk. During catalysis, ATP synthesis in the catalytic domain of F(1) is coupled via a rotary mechanism of the central stalk subunits to proton translocation.</text>
</comment>
<keyword evidence="7 17" id="KW-0812">Transmembrane</keyword>
<evidence type="ECO:0000256" key="1">
    <source>
        <dbReference type="ARBA" id="ARBA00005513"/>
    </source>
</evidence>
<protein>
    <recommendedName>
        <fullName evidence="17">ATP synthase subunit b</fullName>
    </recommendedName>
    <alternativeName>
        <fullName evidence="17">ATP synthase F(0) sector subunit b</fullName>
    </alternativeName>
    <alternativeName>
        <fullName evidence="17">ATPase subunit I</fullName>
    </alternativeName>
    <alternativeName>
        <fullName evidence="17">F-type ATPase subunit b</fullName>
        <shortName evidence="17">F-ATPase subunit b</shortName>
    </alternativeName>
</protein>
<comment type="similarity">
    <text evidence="2">In the C-terminal section; belongs to the ATPase delta chain family.</text>
</comment>
<keyword evidence="18" id="KW-0175">Coiled coil</keyword>
<evidence type="ECO:0000256" key="4">
    <source>
        <dbReference type="ARBA" id="ARBA00022448"/>
    </source>
</evidence>
<dbReference type="InterPro" id="IPR005864">
    <property type="entry name" value="ATP_synth_F0_bsu_bac"/>
</dbReference>
<dbReference type="HAMAP" id="MF_01398">
    <property type="entry name" value="ATP_synth_b_bprime"/>
    <property type="match status" value="1"/>
</dbReference>
<comment type="subcellular location">
    <subcellularLocation>
        <location evidence="17">Cell membrane</location>
        <topology evidence="17">Single-pass membrane protein</topology>
    </subcellularLocation>
    <subcellularLocation>
        <location evidence="16">Endomembrane system</location>
        <topology evidence="16">Single-pass membrane protein</topology>
    </subcellularLocation>
</comment>
<dbReference type="EMBL" id="DPBP01000029">
    <property type="protein sequence ID" value="HCE17615.1"/>
    <property type="molecule type" value="Genomic_DNA"/>
</dbReference>
<dbReference type="PANTHER" id="PTHR33445">
    <property type="entry name" value="ATP SYNTHASE SUBUNIT B', CHLOROPLASTIC"/>
    <property type="match status" value="1"/>
</dbReference>
<evidence type="ECO:0000256" key="10">
    <source>
        <dbReference type="ARBA" id="ARBA00023065"/>
    </source>
</evidence>
<dbReference type="SUPFAM" id="SSF81573">
    <property type="entry name" value="F1F0 ATP synthase subunit B, membrane domain"/>
    <property type="match status" value="1"/>
</dbReference>
<feature type="transmembrane region" description="Helical" evidence="17">
    <location>
        <begin position="21"/>
        <end position="42"/>
    </location>
</feature>
<evidence type="ECO:0000256" key="3">
    <source>
        <dbReference type="ARBA" id="ARBA00010811"/>
    </source>
</evidence>
<dbReference type="Pfam" id="PF00430">
    <property type="entry name" value="ATP-synt_B"/>
    <property type="match status" value="1"/>
</dbReference>
<keyword evidence="9 17" id="KW-1133">Transmembrane helix</keyword>
<dbReference type="InterPro" id="IPR050059">
    <property type="entry name" value="ATP_synthase_B_chain"/>
</dbReference>
<dbReference type="CDD" id="cd06503">
    <property type="entry name" value="ATP-synt_Fo_b"/>
    <property type="match status" value="1"/>
</dbReference>
<evidence type="ECO:0000313" key="19">
    <source>
        <dbReference type="EMBL" id="HCE17615.1"/>
    </source>
</evidence>
<comment type="similarity">
    <text evidence="1 17">Belongs to the ATPase B chain family.</text>
</comment>
<keyword evidence="8 17" id="KW-0375">Hydrogen ion transport</keyword>
<evidence type="ECO:0000256" key="16">
    <source>
        <dbReference type="ARBA" id="ARBA00037847"/>
    </source>
</evidence>
<evidence type="ECO:0000256" key="7">
    <source>
        <dbReference type="ARBA" id="ARBA00022692"/>
    </source>
</evidence>
<dbReference type="PANTHER" id="PTHR33445:SF1">
    <property type="entry name" value="ATP SYNTHASE SUBUNIT B"/>
    <property type="match status" value="1"/>
</dbReference>
<dbReference type="InterPro" id="IPR002146">
    <property type="entry name" value="ATP_synth_b/b'su_bac/chlpt"/>
</dbReference>
<organism evidence="19 20">
    <name type="scientific">Anaerolinea thermolimosa</name>
    <dbReference type="NCBI Taxonomy" id="229919"/>
    <lineage>
        <taxon>Bacteria</taxon>
        <taxon>Bacillati</taxon>
        <taxon>Chloroflexota</taxon>
        <taxon>Anaerolineae</taxon>
        <taxon>Anaerolineales</taxon>
        <taxon>Anaerolineaceae</taxon>
        <taxon>Anaerolinea</taxon>
    </lineage>
</organism>
<dbReference type="STRING" id="229919.GCA_001050195_00648"/>
<keyword evidence="10 17" id="KW-0406">Ion transport</keyword>
<dbReference type="GO" id="GO:0046961">
    <property type="term" value="F:proton-transporting ATPase activity, rotational mechanism"/>
    <property type="evidence" value="ECO:0007669"/>
    <property type="project" value="TreeGrafter"/>
</dbReference>
<comment type="similarity">
    <text evidence="3">In the N-terminal section; belongs to the ATPase B chain family.</text>
</comment>
<keyword evidence="4 17" id="KW-0813">Transport</keyword>
<dbReference type="NCBIfam" id="TIGR01144">
    <property type="entry name" value="ATP_synt_b"/>
    <property type="match status" value="1"/>
</dbReference>
<keyword evidence="12" id="KW-0511">Multifunctional enzyme</keyword>
<dbReference type="GO" id="GO:0045259">
    <property type="term" value="C:proton-transporting ATP synthase complex"/>
    <property type="evidence" value="ECO:0007669"/>
    <property type="project" value="UniProtKB-KW"/>
</dbReference>
<keyword evidence="5 17" id="KW-1003">Cell membrane</keyword>
<evidence type="ECO:0000256" key="5">
    <source>
        <dbReference type="ARBA" id="ARBA00022475"/>
    </source>
</evidence>
<feature type="coiled-coil region" evidence="18">
    <location>
        <begin position="91"/>
        <end position="141"/>
    </location>
</feature>
<dbReference type="InterPro" id="IPR000711">
    <property type="entry name" value="ATPase_OSCP/dsu"/>
</dbReference>